<dbReference type="EMBL" id="CP006939">
    <property type="protein sequence ID" value="AHC15379.1"/>
    <property type="molecule type" value="Genomic_DNA"/>
</dbReference>
<evidence type="ECO:0000313" key="3">
    <source>
        <dbReference type="Proteomes" id="UP000018680"/>
    </source>
</evidence>
<name>V5WII9_9SPIO</name>
<organism evidence="2 3">
    <name type="scientific">Salinispira pacifica</name>
    <dbReference type="NCBI Taxonomy" id="1307761"/>
    <lineage>
        <taxon>Bacteria</taxon>
        <taxon>Pseudomonadati</taxon>
        <taxon>Spirochaetota</taxon>
        <taxon>Spirochaetia</taxon>
        <taxon>Spirochaetales</taxon>
        <taxon>Spirochaetaceae</taxon>
        <taxon>Salinispira</taxon>
    </lineage>
</organism>
<reference evidence="2 3" key="1">
    <citation type="journal article" date="2015" name="Stand. Genomic Sci.">
        <title>Complete genome sequence and description of Salinispira pacifica gen. nov., sp. nov., a novel spirochaete isolated form a hypersaline microbial mat.</title>
        <authorList>
            <person name="Ben Hania W."/>
            <person name="Joseph M."/>
            <person name="Schumann P."/>
            <person name="Bunk B."/>
            <person name="Fiebig A."/>
            <person name="Sproer C."/>
            <person name="Klenk H.P."/>
            <person name="Fardeau M.L."/>
            <person name="Spring S."/>
        </authorList>
    </citation>
    <scope>NUCLEOTIDE SEQUENCE [LARGE SCALE GENOMIC DNA]</scope>
    <source>
        <strain evidence="2 3">L21-RPul-D2</strain>
    </source>
</reference>
<keyword evidence="2" id="KW-0808">Transferase</keyword>
<dbReference type="eggNOG" id="COG2935">
    <property type="taxonomic scope" value="Bacteria"/>
</dbReference>
<evidence type="ECO:0000313" key="2">
    <source>
        <dbReference type="EMBL" id="AHC15379.1"/>
    </source>
</evidence>
<accession>V5WII9</accession>
<dbReference type="InterPro" id="IPR007472">
    <property type="entry name" value="N-end_Aminoacyl_Trfase_C"/>
</dbReference>
<dbReference type="HOGENOM" id="CLU_1249980_0_0_12"/>
<dbReference type="EC" id="2.3.2.6" evidence="2"/>
<gene>
    <name evidence="2" type="ORF">L21SP2_2008</name>
</gene>
<sequence length="236" mass="27634">MFYHEYFTPAQLPPDLFDLFLSLGWYPMGQGIFTTSHLDTGSEEPQRVHWIRYPVSGVMDRSSHKRIRRKNRGFSVELLDPFQHRRELDRLYEHYFSSIDFDGYESIQDATCGRGKTNIYNGKAWIVRDGTQPISCGIFYTGTNSAASILHFFHPEYRRFSPGKYLILLTLDYCRKHKLEWYYPGYIIENNPRMDYKLFLGKEHVQYFVPQGGPVTGSWAGESGLWKVDFSLKSPL</sequence>
<protein>
    <submittedName>
        <fullName evidence="2">Leucyl/phenylalanyl-tRNA--protein transferase</fullName>
        <ecNumber evidence="2">2.3.2.6</ecNumber>
    </submittedName>
</protein>
<dbReference type="GO" id="GO:0004057">
    <property type="term" value="F:arginyl-tRNA--protein transferase activity"/>
    <property type="evidence" value="ECO:0007669"/>
    <property type="project" value="InterPro"/>
</dbReference>
<dbReference type="KEGG" id="slr:L21SP2_2008"/>
<dbReference type="RefSeq" id="WP_024268296.1">
    <property type="nucleotide sequence ID" value="NC_023035.1"/>
</dbReference>
<dbReference type="SUPFAM" id="SSF55729">
    <property type="entry name" value="Acyl-CoA N-acyltransferases (Nat)"/>
    <property type="match status" value="1"/>
</dbReference>
<proteinExistence type="predicted"/>
<dbReference type="AlphaFoldDB" id="V5WII9"/>
<dbReference type="GO" id="GO:0008914">
    <property type="term" value="F:leucyl-tRNA--protein transferase activity"/>
    <property type="evidence" value="ECO:0007669"/>
    <property type="project" value="UniProtKB-EC"/>
</dbReference>
<keyword evidence="2" id="KW-0012">Acyltransferase</keyword>
<dbReference type="STRING" id="1307761.L21SP2_2008"/>
<evidence type="ECO:0000259" key="1">
    <source>
        <dbReference type="Pfam" id="PF04377"/>
    </source>
</evidence>
<dbReference type="InterPro" id="IPR016181">
    <property type="entry name" value="Acyl_CoA_acyltransferase"/>
</dbReference>
<keyword evidence="3" id="KW-1185">Reference proteome</keyword>
<dbReference type="Pfam" id="PF04377">
    <property type="entry name" value="ATE_C"/>
    <property type="match status" value="1"/>
</dbReference>
<feature type="domain" description="N-end rule aminoacyl transferase C-terminal" evidence="1">
    <location>
        <begin position="91"/>
        <end position="198"/>
    </location>
</feature>
<dbReference type="OrthoDB" id="9782022at2"/>
<dbReference type="Proteomes" id="UP000018680">
    <property type="component" value="Chromosome"/>
</dbReference>